<organism evidence="2 3">
    <name type="scientific">Pholiota conissans</name>
    <dbReference type="NCBI Taxonomy" id="109636"/>
    <lineage>
        <taxon>Eukaryota</taxon>
        <taxon>Fungi</taxon>
        <taxon>Dikarya</taxon>
        <taxon>Basidiomycota</taxon>
        <taxon>Agaricomycotina</taxon>
        <taxon>Agaricomycetes</taxon>
        <taxon>Agaricomycetidae</taxon>
        <taxon>Agaricales</taxon>
        <taxon>Agaricineae</taxon>
        <taxon>Strophariaceae</taxon>
        <taxon>Pholiota</taxon>
    </lineage>
</organism>
<sequence>MASEPTLSLMASLADRTPANEYSHPPCPLPGFKFNVQIALLCSDFHVNASSIGVHVEWGSMSSFTQNTEEAHNNNGRRSLSSR</sequence>
<keyword evidence="3" id="KW-1185">Reference proteome</keyword>
<dbReference type="EMBL" id="MU155678">
    <property type="protein sequence ID" value="KAF9471485.1"/>
    <property type="molecule type" value="Genomic_DNA"/>
</dbReference>
<gene>
    <name evidence="2" type="ORF">BDN70DRAFT_938913</name>
</gene>
<accession>A0A9P5YPU0</accession>
<dbReference type="AlphaFoldDB" id="A0A9P5YPU0"/>
<evidence type="ECO:0000256" key="1">
    <source>
        <dbReference type="SAM" id="MobiDB-lite"/>
    </source>
</evidence>
<protein>
    <submittedName>
        <fullName evidence="2">Uncharacterized protein</fullName>
    </submittedName>
</protein>
<evidence type="ECO:0000313" key="3">
    <source>
        <dbReference type="Proteomes" id="UP000807469"/>
    </source>
</evidence>
<evidence type="ECO:0000313" key="2">
    <source>
        <dbReference type="EMBL" id="KAF9471485.1"/>
    </source>
</evidence>
<dbReference type="Proteomes" id="UP000807469">
    <property type="component" value="Unassembled WGS sequence"/>
</dbReference>
<comment type="caution">
    <text evidence="2">The sequence shown here is derived from an EMBL/GenBank/DDBJ whole genome shotgun (WGS) entry which is preliminary data.</text>
</comment>
<reference evidence="2" key="1">
    <citation type="submission" date="2020-11" db="EMBL/GenBank/DDBJ databases">
        <authorList>
            <consortium name="DOE Joint Genome Institute"/>
            <person name="Ahrendt S."/>
            <person name="Riley R."/>
            <person name="Andreopoulos W."/>
            <person name="Labutti K."/>
            <person name="Pangilinan J."/>
            <person name="Ruiz-Duenas F.J."/>
            <person name="Barrasa J.M."/>
            <person name="Sanchez-Garcia M."/>
            <person name="Camarero S."/>
            <person name="Miyauchi S."/>
            <person name="Serrano A."/>
            <person name="Linde D."/>
            <person name="Babiker R."/>
            <person name="Drula E."/>
            <person name="Ayuso-Fernandez I."/>
            <person name="Pacheco R."/>
            <person name="Padilla G."/>
            <person name="Ferreira P."/>
            <person name="Barriuso J."/>
            <person name="Kellner H."/>
            <person name="Castanera R."/>
            <person name="Alfaro M."/>
            <person name="Ramirez L."/>
            <person name="Pisabarro A.G."/>
            <person name="Kuo A."/>
            <person name="Tritt A."/>
            <person name="Lipzen A."/>
            <person name="He G."/>
            <person name="Yan M."/>
            <person name="Ng V."/>
            <person name="Cullen D."/>
            <person name="Martin F."/>
            <person name="Rosso M.-N."/>
            <person name="Henrissat B."/>
            <person name="Hibbett D."/>
            <person name="Martinez A.T."/>
            <person name="Grigoriev I.V."/>
        </authorList>
    </citation>
    <scope>NUCLEOTIDE SEQUENCE</scope>
    <source>
        <strain evidence="2">CIRM-BRFM 674</strain>
    </source>
</reference>
<feature type="region of interest" description="Disordered" evidence="1">
    <location>
        <begin position="64"/>
        <end position="83"/>
    </location>
</feature>
<proteinExistence type="predicted"/>
<name>A0A9P5YPU0_9AGAR</name>